<evidence type="ECO:0000259" key="3">
    <source>
        <dbReference type="Pfam" id="PF05368"/>
    </source>
</evidence>
<comment type="similarity">
    <text evidence="1">Belongs to the NmrA-type oxidoreductase family.</text>
</comment>
<protein>
    <recommendedName>
        <fullName evidence="3">NmrA-like domain-containing protein</fullName>
    </recommendedName>
</protein>
<dbReference type="InterPro" id="IPR008030">
    <property type="entry name" value="NmrA-like"/>
</dbReference>
<gene>
    <name evidence="4" type="ORF">GCM10011608_55830</name>
</gene>
<dbReference type="InterPro" id="IPR036291">
    <property type="entry name" value="NAD(P)-bd_dom_sf"/>
</dbReference>
<dbReference type="Gene3D" id="3.90.25.10">
    <property type="entry name" value="UDP-galactose 4-epimerase, domain 1"/>
    <property type="match status" value="1"/>
</dbReference>
<keyword evidence="5" id="KW-1185">Reference proteome</keyword>
<feature type="domain" description="NmrA-like" evidence="3">
    <location>
        <begin position="8"/>
        <end position="246"/>
    </location>
</feature>
<sequence length="310" mass="32508">MPASPTPVLVTGATGNQGGAVARALLATGVPVHALVRNPNTESAAALADLGAVLVHGDLDDITSLAAALVGASAVFSVQTSDVTDPTGDSEVQRGDNLVKAARSAGVEHFVHTSVAGTAAVDVEYFDEARYGAITRQYYHSKAAVEELVRAAGFPQWAILRPATFMENFVRPSVYFADMTSDRLLVAVDPDVQLPFVAVNDIGTAAAAAFAQPARFHGVELELAGDVRSFREIAEGLSHALAATIELPSSREDIHDEGAMAAFFQGQRYMSAHPAPARPDLAANLGVPTTTFQEWTRSTLPGRHRGPIGG</sequence>
<dbReference type="AlphaFoldDB" id="A0A917U8X3"/>
<reference evidence="4" key="2">
    <citation type="submission" date="2020-09" db="EMBL/GenBank/DDBJ databases">
        <authorList>
            <person name="Sun Q."/>
            <person name="Zhou Y."/>
        </authorList>
    </citation>
    <scope>NUCLEOTIDE SEQUENCE</scope>
    <source>
        <strain evidence="4">CGMCC 4.7312</strain>
    </source>
</reference>
<dbReference type="PANTHER" id="PTHR42748">
    <property type="entry name" value="NITROGEN METABOLITE REPRESSION PROTEIN NMRA FAMILY MEMBER"/>
    <property type="match status" value="1"/>
</dbReference>
<dbReference type="Proteomes" id="UP000608890">
    <property type="component" value="Unassembled WGS sequence"/>
</dbReference>
<organism evidence="4 5">
    <name type="scientific">Micromonospora sonchi</name>
    <dbReference type="NCBI Taxonomy" id="1763543"/>
    <lineage>
        <taxon>Bacteria</taxon>
        <taxon>Bacillati</taxon>
        <taxon>Actinomycetota</taxon>
        <taxon>Actinomycetes</taxon>
        <taxon>Micromonosporales</taxon>
        <taxon>Micromonosporaceae</taxon>
        <taxon>Micromonospora</taxon>
    </lineage>
</organism>
<evidence type="ECO:0000256" key="1">
    <source>
        <dbReference type="ARBA" id="ARBA00006328"/>
    </source>
</evidence>
<comment type="caution">
    <text evidence="4">The sequence shown here is derived from an EMBL/GenBank/DDBJ whole genome shotgun (WGS) entry which is preliminary data.</text>
</comment>
<evidence type="ECO:0000313" key="4">
    <source>
        <dbReference type="EMBL" id="GGM63418.1"/>
    </source>
</evidence>
<evidence type="ECO:0000256" key="2">
    <source>
        <dbReference type="ARBA" id="ARBA00022857"/>
    </source>
</evidence>
<name>A0A917U8X3_9ACTN</name>
<dbReference type="PANTHER" id="PTHR42748:SF7">
    <property type="entry name" value="NMRA LIKE REDOX SENSOR 1-RELATED"/>
    <property type="match status" value="1"/>
</dbReference>
<keyword evidence="2" id="KW-0521">NADP</keyword>
<dbReference type="Pfam" id="PF05368">
    <property type="entry name" value="NmrA"/>
    <property type="match status" value="1"/>
</dbReference>
<dbReference type="SUPFAM" id="SSF51735">
    <property type="entry name" value="NAD(P)-binding Rossmann-fold domains"/>
    <property type="match status" value="1"/>
</dbReference>
<proteinExistence type="inferred from homology"/>
<dbReference type="RefSeq" id="WP_189049634.1">
    <property type="nucleotide sequence ID" value="NZ_BMNB01000040.1"/>
</dbReference>
<accession>A0A917U8X3</accession>
<dbReference type="InterPro" id="IPR051164">
    <property type="entry name" value="NmrA-like_oxidored"/>
</dbReference>
<dbReference type="Gene3D" id="3.40.50.720">
    <property type="entry name" value="NAD(P)-binding Rossmann-like Domain"/>
    <property type="match status" value="1"/>
</dbReference>
<dbReference type="EMBL" id="BMNB01000040">
    <property type="protein sequence ID" value="GGM63418.1"/>
    <property type="molecule type" value="Genomic_DNA"/>
</dbReference>
<reference evidence="4" key="1">
    <citation type="journal article" date="2014" name="Int. J. Syst. Evol. Microbiol.">
        <title>Complete genome sequence of Corynebacterium casei LMG S-19264T (=DSM 44701T), isolated from a smear-ripened cheese.</title>
        <authorList>
            <consortium name="US DOE Joint Genome Institute (JGI-PGF)"/>
            <person name="Walter F."/>
            <person name="Albersmeier A."/>
            <person name="Kalinowski J."/>
            <person name="Ruckert C."/>
        </authorList>
    </citation>
    <scope>NUCLEOTIDE SEQUENCE</scope>
    <source>
        <strain evidence="4">CGMCC 4.7312</strain>
    </source>
</reference>
<evidence type="ECO:0000313" key="5">
    <source>
        <dbReference type="Proteomes" id="UP000608890"/>
    </source>
</evidence>